<evidence type="ECO:0000256" key="1">
    <source>
        <dbReference type="ARBA" id="ARBA00007261"/>
    </source>
</evidence>
<dbReference type="PROSITE" id="PS00143">
    <property type="entry name" value="INSULINASE"/>
    <property type="match status" value="1"/>
</dbReference>
<dbReference type="Proteomes" id="UP000251923">
    <property type="component" value="Unassembled WGS sequence"/>
</dbReference>
<dbReference type="Gene3D" id="3.30.830.10">
    <property type="entry name" value="Metalloenzyme, LuxS/M16 peptidase-like"/>
    <property type="match status" value="4"/>
</dbReference>
<dbReference type="Pfam" id="PF05193">
    <property type="entry name" value="Peptidase_M16_C"/>
    <property type="match status" value="1"/>
</dbReference>
<dbReference type="InterPro" id="IPR011765">
    <property type="entry name" value="Pept_M16_N"/>
</dbReference>
<dbReference type="Pfam" id="PF22516">
    <property type="entry name" value="PreP_C"/>
    <property type="match status" value="1"/>
</dbReference>
<dbReference type="SUPFAM" id="SSF63411">
    <property type="entry name" value="LuxS/MPP-like metallohydrolase"/>
    <property type="match status" value="4"/>
</dbReference>
<sequence length="984" mass="110659">MKDSLRGVLVVNKENHGFVESEKIVSKEQGAIIHQFRHPASGGQVIWIENDDPHRAFGIGFLTPAKDSTGVAHIVEHTVLSGSRKYPVKDPFMYMLKSSMNTFLNAMTYKDMTLFPISSMNEIDFENLMSIYLDAVFFPRMYEEENIFRQEGYHKELHNPDDPITITGVVYNEMRGVYSDADAEVCQQIDANFHPNTSVAYESGGYPYDIPKLTYQDFLAFHKKHYRPDNALVVVYGDVNIDRVLDQLDSEYFSHFEPSDDQIQLELADLPEGDRRMTLYFDADDKQEAEGLAYLSYNIPFSKNQTVEDGFLYGIIMNALANGESSPLHKALVEGGYCQDVSVYSSGTYYNDFSLVLEKVAPDQVDTIIEVIEKTLKKIADQGLDRDLVKACLNQTELQLREKGGSSRGVKTFIQLMSAWRYLDRPVEVLSYEQILSHLDQVLSSAQLEDLIRDRLVDFSSRLVIVHLPKQGYHQAKDQDLAQSLAQEKAQASDSEIEALIQENADLKAYQEAPDSPAAQASLPQLTLADIEAEITDASEEEITDPTLGKILYHPQAASQGIAYFNFSFSANHLTSDQLFLLKTWTILLGTLGTASYTYDQIEVKLIQLTAGLTTRPKIYLDSQEPGHFNLQVQASFAAMADKSQAALDLVKEIITRTRFEDRKRIKNILDRVKYQMEQQFDQAGHQLAMGLLKAQYSPAQATSQALGGLDYYDQLADFLADFDQALPGLLEDLTHFHEQVLSSNTATVAVTASPADRDRLIDQVHDFLADLPKSDYAGLDHMKNPAPLHEAGNIGLMSNSNVQYVVQGGPLNVKASQRGQLPVFTNIMSNEILHEKIRAQAGAYGAGLSMSPAGGVLAYSYRDPHLKQSLAVYQNMDQSFKDLDLTSDFVEQRIIGSLTHYQYPLTPKEVNAIKLKRYFCKQSRADLDQEFSDLIHAQQEDLLALNETVSQVMEDAKIVVYGNRDKLQANQELFDQLRELKRD</sequence>
<dbReference type="InterPro" id="IPR007863">
    <property type="entry name" value="Peptidase_M16_C"/>
</dbReference>
<dbReference type="InterPro" id="IPR055130">
    <property type="entry name" value="PreP_C"/>
</dbReference>
<comment type="similarity">
    <text evidence="1 2">Belongs to the peptidase M16 family.</text>
</comment>
<gene>
    <name evidence="3" type="ORF">DBT54_06535</name>
</gene>
<dbReference type="InterPro" id="IPR013578">
    <property type="entry name" value="Peptidase_M16C_assoc"/>
</dbReference>
<name>A0A2I1L5Y0_9LACT</name>
<dbReference type="EMBL" id="QMHM01000011">
    <property type="protein sequence ID" value="RAV78806.1"/>
    <property type="molecule type" value="Genomic_DNA"/>
</dbReference>
<proteinExistence type="inferred from homology"/>
<dbReference type="Pfam" id="PF08367">
    <property type="entry name" value="M16C_assoc"/>
    <property type="match status" value="1"/>
</dbReference>
<dbReference type="GO" id="GO:0046872">
    <property type="term" value="F:metal ion binding"/>
    <property type="evidence" value="ECO:0007669"/>
    <property type="project" value="InterPro"/>
</dbReference>
<dbReference type="InterPro" id="IPR001431">
    <property type="entry name" value="Pept_M16_Zn_BS"/>
</dbReference>
<dbReference type="Pfam" id="PF00675">
    <property type="entry name" value="Peptidase_M16"/>
    <property type="match status" value="1"/>
</dbReference>
<evidence type="ECO:0000313" key="4">
    <source>
        <dbReference type="Proteomes" id="UP000251923"/>
    </source>
</evidence>
<comment type="caution">
    <text evidence="3">The sequence shown here is derived from an EMBL/GenBank/DDBJ whole genome shotgun (WGS) entry which is preliminary data.</text>
</comment>
<protein>
    <submittedName>
        <fullName evidence="3">Peptidase M16</fullName>
    </submittedName>
</protein>
<evidence type="ECO:0000256" key="2">
    <source>
        <dbReference type="RuleBase" id="RU004447"/>
    </source>
</evidence>
<dbReference type="GO" id="GO:0016485">
    <property type="term" value="P:protein processing"/>
    <property type="evidence" value="ECO:0007669"/>
    <property type="project" value="TreeGrafter"/>
</dbReference>
<reference evidence="3 4" key="1">
    <citation type="submission" date="2018-04" db="EMBL/GenBank/DDBJ databases">
        <title>Aerococcus urinae genomes.</title>
        <authorList>
            <person name="Hilt E."/>
            <person name="Gilbert N.M."/>
            <person name="Thomas-White K."/>
            <person name="Putonti C."/>
            <person name="Lewis A.L."/>
            <person name="Visck K.L."/>
            <person name="Wolfe A.J."/>
        </authorList>
    </citation>
    <scope>NUCLEOTIDE SEQUENCE [LARGE SCALE GENOMIC DNA]</scope>
    <source>
        <strain evidence="3 4">UMB7480</strain>
    </source>
</reference>
<organism evidence="3 4">
    <name type="scientific">Aerococcus urinae</name>
    <dbReference type="NCBI Taxonomy" id="1376"/>
    <lineage>
        <taxon>Bacteria</taxon>
        <taxon>Bacillati</taxon>
        <taxon>Bacillota</taxon>
        <taxon>Bacilli</taxon>
        <taxon>Lactobacillales</taxon>
        <taxon>Aerococcaceae</taxon>
        <taxon>Aerococcus</taxon>
    </lineage>
</organism>
<dbReference type="SMART" id="SM01264">
    <property type="entry name" value="M16C_associated"/>
    <property type="match status" value="1"/>
</dbReference>
<dbReference type="PANTHER" id="PTHR43016:SF13">
    <property type="entry name" value="PRESEQUENCE PROTEASE, MITOCHONDRIAL"/>
    <property type="match status" value="1"/>
</dbReference>
<dbReference type="PANTHER" id="PTHR43016">
    <property type="entry name" value="PRESEQUENCE PROTEASE"/>
    <property type="match status" value="1"/>
</dbReference>
<dbReference type="AlphaFoldDB" id="A0A2I1L5Y0"/>
<accession>A0A2I1L5Y0</accession>
<dbReference type="InterPro" id="IPR011249">
    <property type="entry name" value="Metalloenz_LuxS/M16"/>
</dbReference>
<evidence type="ECO:0000313" key="3">
    <source>
        <dbReference type="EMBL" id="RAV78806.1"/>
    </source>
</evidence>
<dbReference type="GO" id="GO:0004222">
    <property type="term" value="F:metalloendopeptidase activity"/>
    <property type="evidence" value="ECO:0007669"/>
    <property type="project" value="InterPro"/>
</dbReference>